<evidence type="ECO:0000313" key="2">
    <source>
        <dbReference type="EMBL" id="NMP22099.1"/>
    </source>
</evidence>
<feature type="transmembrane region" description="Helical" evidence="1">
    <location>
        <begin position="174"/>
        <end position="191"/>
    </location>
</feature>
<comment type="caution">
    <text evidence="2">The sequence shown here is derived from an EMBL/GenBank/DDBJ whole genome shotgun (WGS) entry which is preliminary data.</text>
</comment>
<keyword evidence="3" id="KW-1185">Reference proteome</keyword>
<feature type="transmembrane region" description="Helical" evidence="1">
    <location>
        <begin position="151"/>
        <end position="168"/>
    </location>
</feature>
<keyword evidence="1" id="KW-0812">Transmembrane</keyword>
<dbReference type="EMBL" id="JABBVZ010000017">
    <property type="protein sequence ID" value="NMP22099.1"/>
    <property type="molecule type" value="Genomic_DNA"/>
</dbReference>
<dbReference type="AlphaFoldDB" id="A0A7Y0Q3E0"/>
<sequence>MSKQGKQTPITSTWKSFRRFAKTPKGHVLGALIVLTLIGGFFPAGHLGILHAIAAGATAIVFDAMVAWVLKRKVTFSTGGLITGLIIADVLSGLAPIAIVMLTTMVALASKHLLKRGRKPIFNPAAVGLLVSIGVFSTAESWWAGMPLMPLWTLGLLLAVGVFVAIRVKKYLQVLAFLGTYFTLILVMALLHLGLPSATPADALRSPFVNSALFLGFFMLTDPPTTPGTLGQQIPFAAVSAAVAAVLFATVGGLTYLLIGLLAGNGLTALMARSRKPIQTTRPVERQTASGV</sequence>
<name>A0A7Y0Q3E0_9FIRM</name>
<reference evidence="2 3" key="1">
    <citation type="submission" date="2020-04" db="EMBL/GenBank/DDBJ databases">
        <authorList>
            <person name="Zhang R."/>
            <person name="Schippers A."/>
        </authorList>
    </citation>
    <scope>NUCLEOTIDE SEQUENCE [LARGE SCALE GENOMIC DNA]</scope>
    <source>
        <strain evidence="2 3">DSM 109850</strain>
    </source>
</reference>
<dbReference type="Proteomes" id="UP000533476">
    <property type="component" value="Unassembled WGS sequence"/>
</dbReference>
<evidence type="ECO:0000313" key="3">
    <source>
        <dbReference type="Proteomes" id="UP000533476"/>
    </source>
</evidence>
<dbReference type="RefSeq" id="WP_169098110.1">
    <property type="nucleotide sequence ID" value="NZ_JABBVZ010000017.1"/>
</dbReference>
<feature type="transmembrane region" description="Helical" evidence="1">
    <location>
        <begin position="241"/>
        <end position="267"/>
    </location>
</feature>
<feature type="transmembrane region" description="Helical" evidence="1">
    <location>
        <begin position="26"/>
        <end position="43"/>
    </location>
</feature>
<evidence type="ECO:0000256" key="1">
    <source>
        <dbReference type="SAM" id="Phobius"/>
    </source>
</evidence>
<proteinExistence type="predicted"/>
<feature type="transmembrane region" description="Helical" evidence="1">
    <location>
        <begin position="121"/>
        <end position="139"/>
    </location>
</feature>
<organism evidence="2 3">
    <name type="scientific">Sulfobacillus harzensis</name>
    <dbReference type="NCBI Taxonomy" id="2729629"/>
    <lineage>
        <taxon>Bacteria</taxon>
        <taxon>Bacillati</taxon>
        <taxon>Bacillota</taxon>
        <taxon>Clostridia</taxon>
        <taxon>Eubacteriales</taxon>
        <taxon>Clostridiales Family XVII. Incertae Sedis</taxon>
        <taxon>Sulfobacillus</taxon>
    </lineage>
</organism>
<keyword evidence="1" id="KW-1133">Transmembrane helix</keyword>
<protein>
    <submittedName>
        <fullName evidence="2">RnfABCDGE type electron transport complex subunit D</fullName>
    </submittedName>
</protein>
<feature type="transmembrane region" description="Helical" evidence="1">
    <location>
        <begin position="82"/>
        <end position="109"/>
    </location>
</feature>
<accession>A0A7Y0Q3E0</accession>
<keyword evidence="1" id="KW-0472">Membrane</keyword>
<gene>
    <name evidence="2" type="ORF">HIJ39_07015</name>
</gene>